<organism evidence="1 2">
    <name type="scientific">Xylaria curta</name>
    <dbReference type="NCBI Taxonomy" id="42375"/>
    <lineage>
        <taxon>Eukaryota</taxon>
        <taxon>Fungi</taxon>
        <taxon>Dikarya</taxon>
        <taxon>Ascomycota</taxon>
        <taxon>Pezizomycotina</taxon>
        <taxon>Sordariomycetes</taxon>
        <taxon>Xylariomycetidae</taxon>
        <taxon>Xylariales</taxon>
        <taxon>Xylariaceae</taxon>
        <taxon>Xylaria</taxon>
    </lineage>
</organism>
<proteinExistence type="predicted"/>
<accession>A0ACC1NX04</accession>
<dbReference type="Proteomes" id="UP001143856">
    <property type="component" value="Unassembled WGS sequence"/>
</dbReference>
<evidence type="ECO:0000313" key="1">
    <source>
        <dbReference type="EMBL" id="KAJ2983668.1"/>
    </source>
</evidence>
<reference evidence="1" key="1">
    <citation type="submission" date="2022-10" db="EMBL/GenBank/DDBJ databases">
        <title>Genome Sequence of Xylaria curta.</title>
        <authorList>
            <person name="Buettner E."/>
        </authorList>
    </citation>
    <scope>NUCLEOTIDE SEQUENCE</scope>
    <source>
        <strain evidence="1">Babe10</strain>
    </source>
</reference>
<name>A0ACC1NX04_9PEZI</name>
<dbReference type="EMBL" id="JAPDGR010001356">
    <property type="protein sequence ID" value="KAJ2983668.1"/>
    <property type="molecule type" value="Genomic_DNA"/>
</dbReference>
<protein>
    <submittedName>
        <fullName evidence="1">Uncharacterized protein</fullName>
    </submittedName>
</protein>
<comment type="caution">
    <text evidence="1">The sequence shown here is derived from an EMBL/GenBank/DDBJ whole genome shotgun (WGS) entry which is preliminary data.</text>
</comment>
<sequence length="84" mass="9014">MAQQPALTKPWPEMMRDYLAKGPATATERLVAQSGDTIGTITSIAAAEKLCFMETYLDRLVEQARGGGSHRGSTSSTESQTHDG</sequence>
<gene>
    <name evidence="1" type="ORF">NUW58_g6209</name>
</gene>
<keyword evidence="2" id="KW-1185">Reference proteome</keyword>
<evidence type="ECO:0000313" key="2">
    <source>
        <dbReference type="Proteomes" id="UP001143856"/>
    </source>
</evidence>